<sequence>MTPDAKFIPFSLRQVIASSLGNGLFFTTVRKISTQLIFQRRIMTYPFPPGQRDHADQNTKHFVEKPFFIAIVTRHGARDVGRTRPAKTDLTSRSRSLCRHSFSHKFECHRFQRDPPCTTYTLEVYKKHQNIGMHSRNRLVHRLCRECFTGTPFSSATRHFLCRAAKEVSAAV</sequence>
<evidence type="ECO:0000313" key="1">
    <source>
        <dbReference type="EnsemblMetazoa" id="ACOM027602-PA.1"/>
    </source>
</evidence>
<dbReference type="EnsemblMetazoa" id="ACOM027602-RA">
    <property type="protein sequence ID" value="ACOM027602-PA.1"/>
    <property type="gene ID" value="ACOM027602"/>
</dbReference>
<proteinExistence type="predicted"/>
<protein>
    <submittedName>
        <fullName evidence="1">Uncharacterized protein</fullName>
    </submittedName>
</protein>
<organism evidence="1">
    <name type="scientific">Anopheles coluzzii</name>
    <name type="common">African malaria mosquito</name>
    <dbReference type="NCBI Taxonomy" id="1518534"/>
    <lineage>
        <taxon>Eukaryota</taxon>
        <taxon>Metazoa</taxon>
        <taxon>Ecdysozoa</taxon>
        <taxon>Arthropoda</taxon>
        <taxon>Hexapoda</taxon>
        <taxon>Insecta</taxon>
        <taxon>Pterygota</taxon>
        <taxon>Neoptera</taxon>
        <taxon>Endopterygota</taxon>
        <taxon>Diptera</taxon>
        <taxon>Nematocera</taxon>
        <taxon>Culicoidea</taxon>
        <taxon>Culicidae</taxon>
        <taxon>Anophelinae</taxon>
        <taxon>Anopheles</taxon>
    </lineage>
</organism>
<dbReference type="Proteomes" id="UP000075882">
    <property type="component" value="Unassembled WGS sequence"/>
</dbReference>
<accession>A0A8W7P9K1</accession>
<dbReference type="AlphaFoldDB" id="A0A8W7P9K1"/>
<name>A0A8W7P9K1_ANOCL</name>
<reference evidence="1" key="1">
    <citation type="submission" date="2022-08" db="UniProtKB">
        <authorList>
            <consortium name="EnsemblMetazoa"/>
        </authorList>
    </citation>
    <scope>IDENTIFICATION</scope>
</reference>